<organism evidence="1 2">
    <name type="scientific">Cylicocyclus nassatus</name>
    <name type="common">Nematode worm</name>
    <dbReference type="NCBI Taxonomy" id="53992"/>
    <lineage>
        <taxon>Eukaryota</taxon>
        <taxon>Metazoa</taxon>
        <taxon>Ecdysozoa</taxon>
        <taxon>Nematoda</taxon>
        <taxon>Chromadorea</taxon>
        <taxon>Rhabditida</taxon>
        <taxon>Rhabditina</taxon>
        <taxon>Rhabditomorpha</taxon>
        <taxon>Strongyloidea</taxon>
        <taxon>Strongylidae</taxon>
        <taxon>Cylicocyclus</taxon>
    </lineage>
</organism>
<dbReference type="Proteomes" id="UP001176961">
    <property type="component" value="Unassembled WGS sequence"/>
</dbReference>
<protein>
    <submittedName>
        <fullName evidence="1">Uncharacterized protein</fullName>
    </submittedName>
</protein>
<proteinExistence type="predicted"/>
<accession>A0AA36M4T4</accession>
<dbReference type="EMBL" id="CATQJL010000223">
    <property type="protein sequence ID" value="CAJ0597052.1"/>
    <property type="molecule type" value="Genomic_DNA"/>
</dbReference>
<sequence>MFHGLKEKDKKLFVIAQKNVLDGPRYYPWFNTRNTPLSLIKCKEGEQIWNHEEALITSKQAIDLHLEGWRRSVEREYHKRLFVQKMANRLVTA</sequence>
<comment type="caution">
    <text evidence="1">The sequence shown here is derived from an EMBL/GenBank/DDBJ whole genome shotgun (WGS) entry which is preliminary data.</text>
</comment>
<dbReference type="AlphaFoldDB" id="A0AA36M4T4"/>
<reference evidence="1" key="1">
    <citation type="submission" date="2023-07" db="EMBL/GenBank/DDBJ databases">
        <authorList>
            <consortium name="CYATHOMIX"/>
        </authorList>
    </citation>
    <scope>NUCLEOTIDE SEQUENCE</scope>
    <source>
        <strain evidence="1">N/A</strain>
    </source>
</reference>
<evidence type="ECO:0000313" key="2">
    <source>
        <dbReference type="Proteomes" id="UP001176961"/>
    </source>
</evidence>
<gene>
    <name evidence="1" type="ORF">CYNAS_LOCUS9035</name>
</gene>
<name>A0AA36M4T4_CYLNA</name>
<evidence type="ECO:0000313" key="1">
    <source>
        <dbReference type="EMBL" id="CAJ0597052.1"/>
    </source>
</evidence>
<keyword evidence="2" id="KW-1185">Reference proteome</keyword>